<keyword evidence="1" id="KW-0812">Transmembrane</keyword>
<evidence type="ECO:0008006" key="4">
    <source>
        <dbReference type="Google" id="ProtNLM"/>
    </source>
</evidence>
<proteinExistence type="predicted"/>
<dbReference type="Proteomes" id="UP001458880">
    <property type="component" value="Unassembled WGS sequence"/>
</dbReference>
<evidence type="ECO:0000313" key="2">
    <source>
        <dbReference type="EMBL" id="KAK9694668.1"/>
    </source>
</evidence>
<evidence type="ECO:0000313" key="3">
    <source>
        <dbReference type="Proteomes" id="UP001458880"/>
    </source>
</evidence>
<dbReference type="InterPro" id="IPR031851">
    <property type="entry name" value="DUF4750"/>
</dbReference>
<gene>
    <name evidence="2" type="ORF">QE152_g33356</name>
</gene>
<name>A0AAW1IWX2_POPJA</name>
<protein>
    <recommendedName>
        <fullName evidence="4">ATP synthase F0 subunit 8</fullName>
    </recommendedName>
</protein>
<dbReference type="PANTHER" id="PTHR36877:SF1">
    <property type="entry name" value="SMALL INTEGRAL MEMBRANE PROTEIN 13"/>
    <property type="match status" value="1"/>
</dbReference>
<dbReference type="Pfam" id="PF15938">
    <property type="entry name" value="DUF4750"/>
    <property type="match status" value="1"/>
</dbReference>
<dbReference type="AlphaFoldDB" id="A0AAW1IWX2"/>
<dbReference type="EMBL" id="JASPKY010000505">
    <property type="protein sequence ID" value="KAK9694668.1"/>
    <property type="molecule type" value="Genomic_DNA"/>
</dbReference>
<evidence type="ECO:0000256" key="1">
    <source>
        <dbReference type="SAM" id="Phobius"/>
    </source>
</evidence>
<dbReference type="PANTHER" id="PTHR36877">
    <property type="entry name" value="SMALL INTEGRAL MEMBRANE PROTEIN 13"/>
    <property type="match status" value="1"/>
</dbReference>
<keyword evidence="1" id="KW-1133">Transmembrane helix</keyword>
<reference evidence="2 3" key="1">
    <citation type="journal article" date="2024" name="BMC Genomics">
        <title>De novo assembly and annotation of Popillia japonica's genome with initial clues to its potential as an invasive pest.</title>
        <authorList>
            <person name="Cucini C."/>
            <person name="Boschi S."/>
            <person name="Funari R."/>
            <person name="Cardaioli E."/>
            <person name="Iannotti N."/>
            <person name="Marturano G."/>
            <person name="Paoli F."/>
            <person name="Bruttini M."/>
            <person name="Carapelli A."/>
            <person name="Frati F."/>
            <person name="Nardi F."/>
        </authorList>
    </citation>
    <scope>NUCLEOTIDE SEQUENCE [LARGE SCALE GENOMIC DNA]</scope>
    <source>
        <strain evidence="2">DMR45628</strain>
    </source>
</reference>
<accession>A0AAW1IWX2</accession>
<keyword evidence="3" id="KW-1185">Reference proteome</keyword>
<sequence>MKDILLAVFSVISSFFLVLFLVAFGWYIVWKLFLSRFKFIRELIGGMSENSTVADLKSGRNRAKKARRD</sequence>
<keyword evidence="1" id="KW-0472">Membrane</keyword>
<organism evidence="2 3">
    <name type="scientific">Popillia japonica</name>
    <name type="common">Japanese beetle</name>
    <dbReference type="NCBI Taxonomy" id="7064"/>
    <lineage>
        <taxon>Eukaryota</taxon>
        <taxon>Metazoa</taxon>
        <taxon>Ecdysozoa</taxon>
        <taxon>Arthropoda</taxon>
        <taxon>Hexapoda</taxon>
        <taxon>Insecta</taxon>
        <taxon>Pterygota</taxon>
        <taxon>Neoptera</taxon>
        <taxon>Endopterygota</taxon>
        <taxon>Coleoptera</taxon>
        <taxon>Polyphaga</taxon>
        <taxon>Scarabaeiformia</taxon>
        <taxon>Scarabaeidae</taxon>
        <taxon>Rutelinae</taxon>
        <taxon>Popillia</taxon>
    </lineage>
</organism>
<feature type="transmembrane region" description="Helical" evidence="1">
    <location>
        <begin position="6"/>
        <end position="29"/>
    </location>
</feature>
<comment type="caution">
    <text evidence="2">The sequence shown here is derived from an EMBL/GenBank/DDBJ whole genome shotgun (WGS) entry which is preliminary data.</text>
</comment>